<dbReference type="SUPFAM" id="SSF55347">
    <property type="entry name" value="Glyceraldehyde-3-phosphate dehydrogenase-like, C-terminal domain"/>
    <property type="match status" value="1"/>
</dbReference>
<dbReference type="Gene3D" id="3.30.360.10">
    <property type="entry name" value="Dihydrodipicolinate Reductase, domain 2"/>
    <property type="match status" value="1"/>
</dbReference>
<dbReference type="EMBL" id="BJMH01000016">
    <property type="protein sequence ID" value="GEB33788.1"/>
    <property type="molecule type" value="Genomic_DNA"/>
</dbReference>
<dbReference type="AlphaFoldDB" id="A0A4Y3PQW8"/>
<dbReference type="InterPro" id="IPR055170">
    <property type="entry name" value="GFO_IDH_MocA-like_dom"/>
</dbReference>
<reference evidence="3 4" key="1">
    <citation type="submission" date="2019-06" db="EMBL/GenBank/DDBJ databases">
        <title>Whole genome shotgun sequence of Brevibacillus parabrevis NBRC 12334.</title>
        <authorList>
            <person name="Hosoyama A."/>
            <person name="Uohara A."/>
            <person name="Ohji S."/>
            <person name="Ichikawa N."/>
        </authorList>
    </citation>
    <scope>NUCLEOTIDE SEQUENCE [LARGE SCALE GENOMIC DNA]</scope>
    <source>
        <strain evidence="3 4">NBRC 12334</strain>
    </source>
</reference>
<evidence type="ECO:0000259" key="2">
    <source>
        <dbReference type="Pfam" id="PF22725"/>
    </source>
</evidence>
<proteinExistence type="predicted"/>
<dbReference type="Proteomes" id="UP000316882">
    <property type="component" value="Unassembled WGS sequence"/>
</dbReference>
<gene>
    <name evidence="3" type="ORF">BPA01_33680</name>
</gene>
<keyword evidence="4" id="KW-1185">Reference proteome</keyword>
<dbReference type="InterPro" id="IPR000683">
    <property type="entry name" value="Gfo/Idh/MocA-like_OxRdtase_N"/>
</dbReference>
<dbReference type="Pfam" id="PF01408">
    <property type="entry name" value="GFO_IDH_MocA"/>
    <property type="match status" value="1"/>
</dbReference>
<dbReference type="RefSeq" id="WP_122965399.1">
    <property type="nucleotide sequence ID" value="NZ_BJMH01000016.1"/>
</dbReference>
<evidence type="ECO:0000259" key="1">
    <source>
        <dbReference type="Pfam" id="PF01408"/>
    </source>
</evidence>
<dbReference type="InterPro" id="IPR036291">
    <property type="entry name" value="NAD(P)-bd_dom_sf"/>
</dbReference>
<dbReference type="Pfam" id="PF22725">
    <property type="entry name" value="GFO_IDH_MocA_C3"/>
    <property type="match status" value="1"/>
</dbReference>
<dbReference type="PANTHER" id="PTHR43377:SF1">
    <property type="entry name" value="BILIVERDIN REDUCTASE A"/>
    <property type="match status" value="1"/>
</dbReference>
<dbReference type="STRING" id="54914.AV540_00580"/>
<accession>A0A4Y3PQW8</accession>
<protein>
    <submittedName>
        <fullName evidence="3">Oxidoreductase</fullName>
    </submittedName>
</protein>
<comment type="caution">
    <text evidence="3">The sequence shown here is derived from an EMBL/GenBank/DDBJ whole genome shotgun (WGS) entry which is preliminary data.</text>
</comment>
<dbReference type="SUPFAM" id="SSF51735">
    <property type="entry name" value="NAD(P)-binding Rossmann-fold domains"/>
    <property type="match status" value="1"/>
</dbReference>
<evidence type="ECO:0000313" key="4">
    <source>
        <dbReference type="Proteomes" id="UP000316882"/>
    </source>
</evidence>
<sequence length="346" mass="37582">MTLKVGIIGCGSIANHRHAPEYRQNPYTDILLVYDPNPDRARKLADKYGGQVAGSWEEVVRHPEIDAISDCSTNEMHHLITTQALLAGKHVLCEKPIATTIAGAKQILAAANKSGKVLMIDHNQRLVSAHAKARQLIEAGELGNILSFKTSFGHQGPEHWSANGTNGTWFFKKARSAFGVVGDLGIHKVDLLRYLLQDEIAEISAFSGVLDKKDEHGQPIEVCDHMSCLLRTKSGAIGTASFSWSYYGDEDNSTILYGERGIMKIFAEPEKDLEIIKADGQRVLYQLGAMQTNDNQTASGVIDAFVEAIRTGQAPIATGEDGLAALRIVEAAMESAATGRSVRLET</sequence>
<name>A0A4Y3PQW8_BREPA</name>
<feature type="domain" description="Gfo/Idh/MocA-like oxidoreductase N-terminal" evidence="1">
    <location>
        <begin position="3"/>
        <end position="122"/>
    </location>
</feature>
<dbReference type="GO" id="GO:0000166">
    <property type="term" value="F:nucleotide binding"/>
    <property type="evidence" value="ECO:0007669"/>
    <property type="project" value="InterPro"/>
</dbReference>
<dbReference type="InterPro" id="IPR051450">
    <property type="entry name" value="Gfo/Idh/MocA_Oxidoreductases"/>
</dbReference>
<dbReference type="Gene3D" id="3.40.50.720">
    <property type="entry name" value="NAD(P)-binding Rossmann-like Domain"/>
    <property type="match status" value="1"/>
</dbReference>
<evidence type="ECO:0000313" key="3">
    <source>
        <dbReference type="EMBL" id="GEB33788.1"/>
    </source>
</evidence>
<organism evidence="3 4">
    <name type="scientific">Brevibacillus parabrevis</name>
    <dbReference type="NCBI Taxonomy" id="54914"/>
    <lineage>
        <taxon>Bacteria</taxon>
        <taxon>Bacillati</taxon>
        <taxon>Bacillota</taxon>
        <taxon>Bacilli</taxon>
        <taxon>Bacillales</taxon>
        <taxon>Paenibacillaceae</taxon>
        <taxon>Brevibacillus</taxon>
    </lineage>
</organism>
<feature type="domain" description="GFO/IDH/MocA-like oxidoreductase" evidence="2">
    <location>
        <begin position="131"/>
        <end position="263"/>
    </location>
</feature>
<dbReference type="PANTHER" id="PTHR43377">
    <property type="entry name" value="BILIVERDIN REDUCTASE A"/>
    <property type="match status" value="1"/>
</dbReference>